<sequence length="170" mass="19009">MRRNFVEECLFVLSHPTKELALSKRFWRHHYPSPTSRSNWQDVVPTHPTELPSTHPPTHTTHSTHDPHSTPTTTNPQIETQDPVPRQSLTTPVPQAREAGNSGAREPPGPRSSRPDNPDVQRNMQETAAEPRFEQKSAQPRRGGVVCATILVQGAFDDEIDVRTGAVEEC</sequence>
<dbReference type="Proteomes" id="UP000799757">
    <property type="component" value="Unassembled WGS sequence"/>
</dbReference>
<dbReference type="EMBL" id="MU001911">
    <property type="protein sequence ID" value="KAF2793887.1"/>
    <property type="molecule type" value="Genomic_DNA"/>
</dbReference>
<evidence type="ECO:0000313" key="2">
    <source>
        <dbReference type="EMBL" id="KAF2793887.1"/>
    </source>
</evidence>
<evidence type="ECO:0000313" key="3">
    <source>
        <dbReference type="Proteomes" id="UP000799757"/>
    </source>
</evidence>
<keyword evidence="3" id="KW-1185">Reference proteome</keyword>
<evidence type="ECO:0000256" key="1">
    <source>
        <dbReference type="SAM" id="MobiDB-lite"/>
    </source>
</evidence>
<organism evidence="2 3">
    <name type="scientific">Melanomma pulvis-pyrius CBS 109.77</name>
    <dbReference type="NCBI Taxonomy" id="1314802"/>
    <lineage>
        <taxon>Eukaryota</taxon>
        <taxon>Fungi</taxon>
        <taxon>Dikarya</taxon>
        <taxon>Ascomycota</taxon>
        <taxon>Pezizomycotina</taxon>
        <taxon>Dothideomycetes</taxon>
        <taxon>Pleosporomycetidae</taxon>
        <taxon>Pleosporales</taxon>
        <taxon>Melanommataceae</taxon>
        <taxon>Melanomma</taxon>
    </lineage>
</organism>
<dbReference type="AlphaFoldDB" id="A0A6A6XDV9"/>
<feature type="region of interest" description="Disordered" evidence="1">
    <location>
        <begin position="33"/>
        <end position="143"/>
    </location>
</feature>
<gene>
    <name evidence="2" type="ORF">K505DRAFT_34601</name>
</gene>
<feature type="compositionally biased region" description="Low complexity" evidence="1">
    <location>
        <begin position="45"/>
        <end position="61"/>
    </location>
</feature>
<name>A0A6A6XDV9_9PLEO</name>
<protein>
    <submittedName>
        <fullName evidence="2">Uncharacterized protein</fullName>
    </submittedName>
</protein>
<accession>A0A6A6XDV9</accession>
<reference evidence="2" key="1">
    <citation type="journal article" date="2020" name="Stud. Mycol.">
        <title>101 Dothideomycetes genomes: a test case for predicting lifestyles and emergence of pathogens.</title>
        <authorList>
            <person name="Haridas S."/>
            <person name="Albert R."/>
            <person name="Binder M."/>
            <person name="Bloem J."/>
            <person name="Labutti K."/>
            <person name="Salamov A."/>
            <person name="Andreopoulos B."/>
            <person name="Baker S."/>
            <person name="Barry K."/>
            <person name="Bills G."/>
            <person name="Bluhm B."/>
            <person name="Cannon C."/>
            <person name="Castanera R."/>
            <person name="Culley D."/>
            <person name="Daum C."/>
            <person name="Ezra D."/>
            <person name="Gonzalez J."/>
            <person name="Henrissat B."/>
            <person name="Kuo A."/>
            <person name="Liang C."/>
            <person name="Lipzen A."/>
            <person name="Lutzoni F."/>
            <person name="Magnuson J."/>
            <person name="Mondo S."/>
            <person name="Nolan M."/>
            <person name="Ohm R."/>
            <person name="Pangilinan J."/>
            <person name="Park H.-J."/>
            <person name="Ramirez L."/>
            <person name="Alfaro M."/>
            <person name="Sun H."/>
            <person name="Tritt A."/>
            <person name="Yoshinaga Y."/>
            <person name="Zwiers L.-H."/>
            <person name="Turgeon B."/>
            <person name="Goodwin S."/>
            <person name="Spatafora J."/>
            <person name="Crous P."/>
            <person name="Grigoriev I."/>
        </authorList>
    </citation>
    <scope>NUCLEOTIDE SEQUENCE</scope>
    <source>
        <strain evidence="2">CBS 109.77</strain>
    </source>
</reference>
<proteinExistence type="predicted"/>